<proteinExistence type="predicted"/>
<evidence type="ECO:0000259" key="4">
    <source>
        <dbReference type="PROSITE" id="PS50111"/>
    </source>
</evidence>
<dbReference type="Gene3D" id="1.10.287.950">
    <property type="entry name" value="Methyl-accepting chemotaxis protein"/>
    <property type="match status" value="1"/>
</dbReference>
<evidence type="ECO:0000256" key="3">
    <source>
        <dbReference type="SAM" id="Phobius"/>
    </source>
</evidence>
<feature type="transmembrane region" description="Helical" evidence="3">
    <location>
        <begin position="62"/>
        <end position="83"/>
    </location>
</feature>
<dbReference type="SUPFAM" id="SSF58104">
    <property type="entry name" value="Methyl-accepting chemotaxis protein (MCP) signaling domain"/>
    <property type="match status" value="1"/>
</dbReference>
<keyword evidence="6" id="KW-1185">Reference proteome</keyword>
<dbReference type="InterPro" id="IPR004089">
    <property type="entry name" value="MCPsignal_dom"/>
</dbReference>
<gene>
    <name evidence="5" type="ORF">C823_05827</name>
</gene>
<evidence type="ECO:0000313" key="5">
    <source>
        <dbReference type="EMBL" id="EMZ18066.1"/>
    </source>
</evidence>
<dbReference type="Pfam" id="PF00015">
    <property type="entry name" value="MCPsignal"/>
    <property type="match status" value="1"/>
</dbReference>
<organism evidence="5 6">
    <name type="scientific">Eubacterium plexicaudatum ASF492</name>
    <dbReference type="NCBI Taxonomy" id="1235802"/>
    <lineage>
        <taxon>Bacteria</taxon>
        <taxon>Bacillati</taxon>
        <taxon>Bacillota</taxon>
        <taxon>Clostridia</taxon>
        <taxon>Eubacteriales</taxon>
        <taxon>Eubacteriaceae</taxon>
        <taxon>Eubacterium</taxon>
    </lineage>
</organism>
<dbReference type="GO" id="GO:0007165">
    <property type="term" value="P:signal transduction"/>
    <property type="evidence" value="ECO:0007669"/>
    <property type="project" value="UniProtKB-KW"/>
</dbReference>
<dbReference type="SMART" id="SM00283">
    <property type="entry name" value="MA"/>
    <property type="match status" value="1"/>
</dbReference>
<name>N1ZQ61_9FIRM</name>
<keyword evidence="3" id="KW-0472">Membrane</keyword>
<keyword evidence="3" id="KW-0812">Transmembrane</keyword>
<evidence type="ECO:0000313" key="6">
    <source>
        <dbReference type="Proteomes" id="UP000012589"/>
    </source>
</evidence>
<evidence type="ECO:0000256" key="2">
    <source>
        <dbReference type="PROSITE-ProRule" id="PRU00284"/>
    </source>
</evidence>
<evidence type="ECO:0000256" key="1">
    <source>
        <dbReference type="ARBA" id="ARBA00023224"/>
    </source>
</evidence>
<dbReference type="AlphaFoldDB" id="N1ZQ61"/>
<dbReference type="PATRIC" id="fig|1235802.3.peg.6156"/>
<protein>
    <recommendedName>
        <fullName evidence="4">Methyl-accepting transducer domain-containing protein</fullName>
    </recommendedName>
</protein>
<comment type="caution">
    <text evidence="5">The sequence shown here is derived from an EMBL/GenBank/DDBJ whole genome shotgun (WGS) entry which is preliminary data.</text>
</comment>
<keyword evidence="3" id="KW-1133">Transmembrane helix</keyword>
<sequence length="446" mass="48859">MQIKLKIIVSVTPYRMGDKNMQMDQEQKKKLLTALAIIISLPVLVVGIWTTLITILVSKGSMLGMILIIAGAFIGYAASLVVAKLAADVVHKFLSNVSAIADGTVTIDNLSMPIGQNNHRINDIMQTVNEIAVSYAKIIASIENATTELGEVTENFNKLFNDMTAAEEDMSNNVNSISENIISQADRMQMITSELDSVSDEIEHISTNIENLTASADNMQNCNKSVESYITELIKLNSENSESIEKVREQTELTNKSAMNIRTATEIIASISNQTNLLALNASIEAARAGEAGRGFAVVAEEIRKLADQSKESTEQINESVNDLIDNAQFSVEITQKVTSAFAEQTEKINFTSSLFDSLRKEVNQVANAIGGIKSDALNLNNNKTSILEKVQDVTDFSNENEECAKTTLENVYHFEKIISECRNATDHVTSVSNQLIHNIQKLGDS</sequence>
<keyword evidence="1 2" id="KW-0807">Transducer</keyword>
<dbReference type="GO" id="GO:0016020">
    <property type="term" value="C:membrane"/>
    <property type="evidence" value="ECO:0007669"/>
    <property type="project" value="InterPro"/>
</dbReference>
<dbReference type="PANTHER" id="PTHR32089">
    <property type="entry name" value="METHYL-ACCEPTING CHEMOTAXIS PROTEIN MCPB"/>
    <property type="match status" value="1"/>
</dbReference>
<dbReference type="PROSITE" id="PS50111">
    <property type="entry name" value="CHEMOTAXIS_TRANSDUC_2"/>
    <property type="match status" value="1"/>
</dbReference>
<reference evidence="5 6" key="1">
    <citation type="journal article" date="2014" name="Genome Announc.">
        <title>Draft genome sequences of the altered schaedler flora, a defined bacterial community from gnotobiotic mice.</title>
        <authorList>
            <person name="Wannemuehler M.J."/>
            <person name="Overstreet A.M."/>
            <person name="Ward D.V."/>
            <person name="Phillips G.J."/>
        </authorList>
    </citation>
    <scope>NUCLEOTIDE SEQUENCE [LARGE SCALE GENOMIC DNA]</scope>
    <source>
        <strain evidence="5 6">ASF492</strain>
    </source>
</reference>
<feature type="transmembrane region" description="Helical" evidence="3">
    <location>
        <begin position="31"/>
        <end position="56"/>
    </location>
</feature>
<dbReference type="PANTHER" id="PTHR32089:SF112">
    <property type="entry name" value="LYSOZYME-LIKE PROTEIN-RELATED"/>
    <property type="match status" value="1"/>
</dbReference>
<dbReference type="eggNOG" id="COG0840">
    <property type="taxonomic scope" value="Bacteria"/>
</dbReference>
<feature type="domain" description="Methyl-accepting transducer" evidence="4">
    <location>
        <begin position="159"/>
        <end position="402"/>
    </location>
</feature>
<dbReference type="STRING" id="1235802.C823_05827"/>
<accession>N1ZQ61</accession>
<dbReference type="Proteomes" id="UP000012589">
    <property type="component" value="Unassembled WGS sequence"/>
</dbReference>
<dbReference type="EMBL" id="AQFT01000191">
    <property type="protein sequence ID" value="EMZ18066.1"/>
    <property type="molecule type" value="Genomic_DNA"/>
</dbReference>
<dbReference type="HOGENOM" id="CLU_000445_107_18_9"/>